<dbReference type="EMBL" id="JAVRIE010000002">
    <property type="protein sequence ID" value="MDT0582534.1"/>
    <property type="molecule type" value="Genomic_DNA"/>
</dbReference>
<feature type="transmembrane region" description="Helical" evidence="1">
    <location>
        <begin position="180"/>
        <end position="199"/>
    </location>
</feature>
<protein>
    <recommendedName>
        <fullName evidence="5">PEP-CTERM sorting domain-containing protein</fullName>
    </recommendedName>
</protein>
<feature type="chain" id="PRO_5043869118" description="PEP-CTERM sorting domain-containing protein" evidence="2">
    <location>
        <begin position="23"/>
        <end position="203"/>
    </location>
</feature>
<gene>
    <name evidence="3" type="ORF">RM544_08280</name>
</gene>
<evidence type="ECO:0000256" key="2">
    <source>
        <dbReference type="SAM" id="SignalP"/>
    </source>
</evidence>
<name>A0AAW8R0H5_9ALTE</name>
<evidence type="ECO:0008006" key="5">
    <source>
        <dbReference type="Google" id="ProtNLM"/>
    </source>
</evidence>
<feature type="signal peptide" evidence="2">
    <location>
        <begin position="1"/>
        <end position="22"/>
    </location>
</feature>
<proteinExistence type="predicted"/>
<evidence type="ECO:0000256" key="1">
    <source>
        <dbReference type="SAM" id="Phobius"/>
    </source>
</evidence>
<keyword evidence="1" id="KW-1133">Transmembrane helix</keyword>
<dbReference type="Proteomes" id="UP001249020">
    <property type="component" value="Unassembled WGS sequence"/>
</dbReference>
<keyword evidence="1" id="KW-0472">Membrane</keyword>
<dbReference type="RefSeq" id="WP_311361292.1">
    <property type="nucleotide sequence ID" value="NZ_JAVRIE010000002.1"/>
</dbReference>
<accession>A0AAW8R0H5</accession>
<sequence>MKNFIKVFVITSGLLLTGLSQAAIITFNDRAAFETYVGASTTDDLNTNLSGSGLDLSNADYSWTMSDYACADSAGCSSSGNPFINGNNDWVWTYSSGVFNFNFNITAFGLDYGHPNGATQGNVGLFGFDSGTNANGSFFGVATDDGTFLGSSISYAQNTSFQAFDNVIYSSNPNGQFEVASAPGVLGLFGISLLIICRLRKAK</sequence>
<keyword evidence="2" id="KW-0732">Signal</keyword>
<reference evidence="3 4" key="1">
    <citation type="submission" date="2023-09" db="EMBL/GenBank/DDBJ databases">
        <authorList>
            <person name="Rey-Velasco X."/>
        </authorList>
    </citation>
    <scope>NUCLEOTIDE SEQUENCE [LARGE SCALE GENOMIC DNA]</scope>
    <source>
        <strain evidence="3 4">W409</strain>
    </source>
</reference>
<dbReference type="AlphaFoldDB" id="A0AAW8R0H5"/>
<comment type="caution">
    <text evidence="3">The sequence shown here is derived from an EMBL/GenBank/DDBJ whole genome shotgun (WGS) entry which is preliminary data.</text>
</comment>
<keyword evidence="4" id="KW-1185">Reference proteome</keyword>
<evidence type="ECO:0000313" key="4">
    <source>
        <dbReference type="Proteomes" id="UP001249020"/>
    </source>
</evidence>
<organism evidence="3 4">
    <name type="scientific">Brumicola blandensis</name>
    <dbReference type="NCBI Taxonomy" id="3075611"/>
    <lineage>
        <taxon>Bacteria</taxon>
        <taxon>Pseudomonadati</taxon>
        <taxon>Pseudomonadota</taxon>
        <taxon>Gammaproteobacteria</taxon>
        <taxon>Alteromonadales</taxon>
        <taxon>Alteromonadaceae</taxon>
        <taxon>Brumicola</taxon>
    </lineage>
</organism>
<evidence type="ECO:0000313" key="3">
    <source>
        <dbReference type="EMBL" id="MDT0582534.1"/>
    </source>
</evidence>
<keyword evidence="1" id="KW-0812">Transmembrane</keyword>